<comment type="catalytic activity">
    <reaction evidence="6">
        <text>dCMP + ATP = dCDP + ADP</text>
        <dbReference type="Rhea" id="RHEA:25094"/>
        <dbReference type="ChEBI" id="CHEBI:30616"/>
        <dbReference type="ChEBI" id="CHEBI:57566"/>
        <dbReference type="ChEBI" id="CHEBI:58593"/>
        <dbReference type="ChEBI" id="CHEBI:456216"/>
        <dbReference type="EC" id="2.7.4.25"/>
    </reaction>
</comment>
<feature type="domain" description="Cytidylate kinase" evidence="8">
    <location>
        <begin position="36"/>
        <end position="116"/>
    </location>
</feature>
<proteinExistence type="predicted"/>
<reference evidence="9 10" key="1">
    <citation type="journal article" date="2019" name="Environ. Microbiol.">
        <title>At the nexus of three kingdoms: the genome of the mycorrhizal fungus Gigaspora margarita provides insights into plant, endobacterial and fungal interactions.</title>
        <authorList>
            <person name="Venice F."/>
            <person name="Ghignone S."/>
            <person name="Salvioli di Fossalunga A."/>
            <person name="Amselem J."/>
            <person name="Novero M."/>
            <person name="Xianan X."/>
            <person name="Sedzielewska Toro K."/>
            <person name="Morin E."/>
            <person name="Lipzen A."/>
            <person name="Grigoriev I.V."/>
            <person name="Henrissat B."/>
            <person name="Martin F.M."/>
            <person name="Bonfante P."/>
        </authorList>
    </citation>
    <scope>NUCLEOTIDE SEQUENCE [LARGE SCALE GENOMIC DNA]</scope>
    <source>
        <strain evidence="9 10">BEG34</strain>
    </source>
</reference>
<name>A0A8H4EJY3_GIGMA</name>
<dbReference type="GO" id="GO:0036431">
    <property type="term" value="F:dCMP kinase activity"/>
    <property type="evidence" value="ECO:0007669"/>
    <property type="project" value="InterPro"/>
</dbReference>
<dbReference type="InterPro" id="IPR011994">
    <property type="entry name" value="Cytidylate_kinase_dom"/>
</dbReference>
<dbReference type="EC" id="2.7.4.25" evidence="1"/>
<dbReference type="Gene3D" id="3.40.50.300">
    <property type="entry name" value="P-loop containing nucleotide triphosphate hydrolases"/>
    <property type="match status" value="1"/>
</dbReference>
<dbReference type="Proteomes" id="UP000439903">
    <property type="component" value="Unassembled WGS sequence"/>
</dbReference>
<gene>
    <name evidence="9" type="ORF">F8M41_020176</name>
</gene>
<evidence type="ECO:0000313" key="9">
    <source>
        <dbReference type="EMBL" id="KAF0501063.1"/>
    </source>
</evidence>
<keyword evidence="5" id="KW-0067">ATP-binding</keyword>
<dbReference type="Pfam" id="PF02224">
    <property type="entry name" value="Cytidylate_kin"/>
    <property type="match status" value="1"/>
</dbReference>
<dbReference type="OrthoDB" id="10263145at2759"/>
<protein>
    <recommendedName>
        <fullName evidence="1">(d)CMP kinase</fullName>
        <ecNumber evidence="1">2.7.4.25</ecNumber>
    </recommendedName>
</protein>
<comment type="catalytic activity">
    <reaction evidence="7">
        <text>CMP + ATP = CDP + ADP</text>
        <dbReference type="Rhea" id="RHEA:11600"/>
        <dbReference type="ChEBI" id="CHEBI:30616"/>
        <dbReference type="ChEBI" id="CHEBI:58069"/>
        <dbReference type="ChEBI" id="CHEBI:60377"/>
        <dbReference type="ChEBI" id="CHEBI:456216"/>
        <dbReference type="EC" id="2.7.4.25"/>
    </reaction>
</comment>
<dbReference type="GO" id="GO:0006139">
    <property type="term" value="P:nucleobase-containing compound metabolic process"/>
    <property type="evidence" value="ECO:0007669"/>
    <property type="project" value="InterPro"/>
</dbReference>
<dbReference type="GO" id="GO:0005524">
    <property type="term" value="F:ATP binding"/>
    <property type="evidence" value="ECO:0007669"/>
    <property type="project" value="UniProtKB-KW"/>
</dbReference>
<dbReference type="AlphaFoldDB" id="A0A8H4EJY3"/>
<keyword evidence="4" id="KW-0418">Kinase</keyword>
<accession>A0A8H4EJY3</accession>
<keyword evidence="10" id="KW-1185">Reference proteome</keyword>
<evidence type="ECO:0000256" key="6">
    <source>
        <dbReference type="ARBA" id="ARBA00047615"/>
    </source>
</evidence>
<dbReference type="EMBL" id="WTPW01000547">
    <property type="protein sequence ID" value="KAF0501063.1"/>
    <property type="molecule type" value="Genomic_DNA"/>
</dbReference>
<keyword evidence="2" id="KW-0808">Transferase</keyword>
<comment type="caution">
    <text evidence="9">The sequence shown here is derived from an EMBL/GenBank/DDBJ whole genome shotgun (WGS) entry which is preliminary data.</text>
</comment>
<evidence type="ECO:0000256" key="7">
    <source>
        <dbReference type="ARBA" id="ARBA00048478"/>
    </source>
</evidence>
<sequence length="117" mass="13286">MKKSFNIAIDGLSGVDRFYLDDTIQLNKIYIFKDEMISKPSYYLQEIEFANLLLQENLQNGQKASEISKVPEIQNIINEIIQTITENGGYVVVGRDATTNILPNARVKLVLEADFET</sequence>
<evidence type="ECO:0000256" key="2">
    <source>
        <dbReference type="ARBA" id="ARBA00022679"/>
    </source>
</evidence>
<evidence type="ECO:0000259" key="8">
    <source>
        <dbReference type="Pfam" id="PF02224"/>
    </source>
</evidence>
<evidence type="ECO:0000256" key="5">
    <source>
        <dbReference type="ARBA" id="ARBA00022840"/>
    </source>
</evidence>
<evidence type="ECO:0000256" key="4">
    <source>
        <dbReference type="ARBA" id="ARBA00022777"/>
    </source>
</evidence>
<organism evidence="9 10">
    <name type="scientific">Gigaspora margarita</name>
    <dbReference type="NCBI Taxonomy" id="4874"/>
    <lineage>
        <taxon>Eukaryota</taxon>
        <taxon>Fungi</taxon>
        <taxon>Fungi incertae sedis</taxon>
        <taxon>Mucoromycota</taxon>
        <taxon>Glomeromycotina</taxon>
        <taxon>Glomeromycetes</taxon>
        <taxon>Diversisporales</taxon>
        <taxon>Gigasporaceae</taxon>
        <taxon>Gigaspora</taxon>
    </lineage>
</organism>
<dbReference type="InterPro" id="IPR027417">
    <property type="entry name" value="P-loop_NTPase"/>
</dbReference>
<evidence type="ECO:0000256" key="3">
    <source>
        <dbReference type="ARBA" id="ARBA00022741"/>
    </source>
</evidence>
<evidence type="ECO:0000256" key="1">
    <source>
        <dbReference type="ARBA" id="ARBA00012906"/>
    </source>
</evidence>
<keyword evidence="3" id="KW-0547">Nucleotide-binding</keyword>
<evidence type="ECO:0000313" key="10">
    <source>
        <dbReference type="Proteomes" id="UP000439903"/>
    </source>
</evidence>